<organism evidence="1 2">
    <name type="scientific">Pseudomonas panipatensis</name>
    <dbReference type="NCBI Taxonomy" id="428992"/>
    <lineage>
        <taxon>Bacteria</taxon>
        <taxon>Pseudomonadati</taxon>
        <taxon>Pseudomonadota</taxon>
        <taxon>Gammaproteobacteria</taxon>
        <taxon>Pseudomonadales</taxon>
        <taxon>Pseudomonadaceae</taxon>
        <taxon>Pseudomonas</taxon>
    </lineage>
</organism>
<name>A0A1G8CNM9_9PSED</name>
<dbReference type="EMBL" id="FNDS01000001">
    <property type="protein sequence ID" value="SDH46470.1"/>
    <property type="molecule type" value="Genomic_DNA"/>
</dbReference>
<sequence length="106" mass="12043">MTCANPQVRLAPITTGLLRRNPRILLGGNHQPTLVRYLEGWPKRWQGSRTFLIQFARDLPEIARFADDSFDFAVVQAPLTTELEALVHELTRVARQGLITRRPPAL</sequence>
<evidence type="ECO:0008006" key="3">
    <source>
        <dbReference type="Google" id="ProtNLM"/>
    </source>
</evidence>
<dbReference type="RefSeq" id="WP_090260792.1">
    <property type="nucleotide sequence ID" value="NZ_FNDS01000001.1"/>
</dbReference>
<keyword evidence="2" id="KW-1185">Reference proteome</keyword>
<dbReference type="OrthoDB" id="6958374at2"/>
<evidence type="ECO:0000313" key="2">
    <source>
        <dbReference type="Proteomes" id="UP000199636"/>
    </source>
</evidence>
<dbReference type="Proteomes" id="UP000199636">
    <property type="component" value="Unassembled WGS sequence"/>
</dbReference>
<proteinExistence type="predicted"/>
<evidence type="ECO:0000313" key="1">
    <source>
        <dbReference type="EMBL" id="SDH46470.1"/>
    </source>
</evidence>
<protein>
    <recommendedName>
        <fullName evidence="3">Class I SAM-dependent methyltransferase</fullName>
    </recommendedName>
</protein>
<dbReference type="AlphaFoldDB" id="A0A1G8CNM9"/>
<reference evidence="2" key="1">
    <citation type="submission" date="2016-10" db="EMBL/GenBank/DDBJ databases">
        <authorList>
            <person name="Varghese N."/>
            <person name="Submissions S."/>
        </authorList>
    </citation>
    <scope>NUCLEOTIDE SEQUENCE [LARGE SCALE GENOMIC DNA]</scope>
    <source>
        <strain evidence="2">CCM 7469</strain>
    </source>
</reference>
<accession>A0A1G8CNM9</accession>
<gene>
    <name evidence="1" type="ORF">SAMN05216272_101658</name>
</gene>